<dbReference type="EMBL" id="MVBM01000006">
    <property type="protein sequence ID" value="OOK70439.1"/>
    <property type="molecule type" value="Genomic_DNA"/>
</dbReference>
<comment type="caution">
    <text evidence="1">The sequence shown here is derived from an EMBL/GenBank/DDBJ whole genome shotgun (WGS) entry which is preliminary data.</text>
</comment>
<evidence type="ECO:0000313" key="2">
    <source>
        <dbReference type="Proteomes" id="UP000189229"/>
    </source>
</evidence>
<dbReference type="AlphaFoldDB" id="A0A1V3WTX8"/>
<sequence>MHIGQQPGPVADRDRRVGVGAGVWRGSLRLRYCRPVVWGPLSVLVIVSRYVETSFNAR</sequence>
<proteinExistence type="predicted"/>
<name>A0A1V3WTX8_MYCKA</name>
<evidence type="ECO:0000313" key="1">
    <source>
        <dbReference type="EMBL" id="OOK70439.1"/>
    </source>
</evidence>
<dbReference type="Proteomes" id="UP000189229">
    <property type="component" value="Unassembled WGS sequence"/>
</dbReference>
<accession>A0A1V3WTX8</accession>
<reference evidence="1 2" key="1">
    <citation type="submission" date="2017-02" db="EMBL/GenBank/DDBJ databases">
        <title>Complete genome sequences of Mycobacterium kansasii strains isolated from rhesus macaques.</title>
        <authorList>
            <person name="Panda A."/>
            <person name="Nagaraj S."/>
            <person name="Zhao X."/>
            <person name="Tettelin H."/>
            <person name="Detolla L.J."/>
        </authorList>
    </citation>
    <scope>NUCLEOTIDE SEQUENCE [LARGE SCALE GENOMIC DNA]</scope>
    <source>
        <strain evidence="1 2">11-3813</strain>
    </source>
</reference>
<gene>
    <name evidence="1" type="ORF">BZL30_6368</name>
</gene>
<protein>
    <submittedName>
        <fullName evidence="1">Uncharacterized protein</fullName>
    </submittedName>
</protein>
<organism evidence="1 2">
    <name type="scientific">Mycobacterium kansasii</name>
    <dbReference type="NCBI Taxonomy" id="1768"/>
    <lineage>
        <taxon>Bacteria</taxon>
        <taxon>Bacillati</taxon>
        <taxon>Actinomycetota</taxon>
        <taxon>Actinomycetes</taxon>
        <taxon>Mycobacteriales</taxon>
        <taxon>Mycobacteriaceae</taxon>
        <taxon>Mycobacterium</taxon>
    </lineage>
</organism>